<gene>
    <name evidence="2" type="ORF">METZ01_LOCUS407416</name>
</gene>
<reference evidence="2" key="1">
    <citation type="submission" date="2018-05" db="EMBL/GenBank/DDBJ databases">
        <authorList>
            <person name="Lanie J.A."/>
            <person name="Ng W.-L."/>
            <person name="Kazmierczak K.M."/>
            <person name="Andrzejewski T.M."/>
            <person name="Davidsen T.M."/>
            <person name="Wayne K.J."/>
            <person name="Tettelin H."/>
            <person name="Glass J.I."/>
            <person name="Rusch D."/>
            <person name="Podicherti R."/>
            <person name="Tsui H.-C.T."/>
            <person name="Winkler M.E."/>
        </authorList>
    </citation>
    <scope>NUCLEOTIDE SEQUENCE</scope>
</reference>
<dbReference type="AlphaFoldDB" id="A0A382W6W8"/>
<feature type="non-terminal residue" evidence="2">
    <location>
        <position position="28"/>
    </location>
</feature>
<proteinExistence type="predicted"/>
<sequence length="28" mass="3090">NWGTHTTRWAQHGGRLAQFGPGSSPRKV</sequence>
<feature type="region of interest" description="Disordered" evidence="1">
    <location>
        <begin position="1"/>
        <end position="28"/>
    </location>
</feature>
<feature type="non-terminal residue" evidence="2">
    <location>
        <position position="1"/>
    </location>
</feature>
<evidence type="ECO:0000313" key="2">
    <source>
        <dbReference type="EMBL" id="SVD54562.1"/>
    </source>
</evidence>
<dbReference type="EMBL" id="UINC01157524">
    <property type="protein sequence ID" value="SVD54562.1"/>
    <property type="molecule type" value="Genomic_DNA"/>
</dbReference>
<evidence type="ECO:0000256" key="1">
    <source>
        <dbReference type="SAM" id="MobiDB-lite"/>
    </source>
</evidence>
<accession>A0A382W6W8</accession>
<name>A0A382W6W8_9ZZZZ</name>
<protein>
    <submittedName>
        <fullName evidence="2">Uncharacterized protein</fullName>
    </submittedName>
</protein>
<organism evidence="2">
    <name type="scientific">marine metagenome</name>
    <dbReference type="NCBI Taxonomy" id="408172"/>
    <lineage>
        <taxon>unclassified sequences</taxon>
        <taxon>metagenomes</taxon>
        <taxon>ecological metagenomes</taxon>
    </lineage>
</organism>